<evidence type="ECO:0000256" key="2">
    <source>
        <dbReference type="ARBA" id="ARBA00022989"/>
    </source>
</evidence>
<proteinExistence type="predicted"/>
<protein>
    <submittedName>
        <fullName evidence="6">MFS transporter</fullName>
    </submittedName>
</protein>
<dbReference type="OrthoDB" id="9776171at2"/>
<gene>
    <name evidence="6" type="ORF">EHQ58_03890</name>
</gene>
<evidence type="ECO:0000259" key="5">
    <source>
        <dbReference type="PROSITE" id="PS50850"/>
    </source>
</evidence>
<feature type="transmembrane region" description="Helical" evidence="4">
    <location>
        <begin position="163"/>
        <end position="183"/>
    </location>
</feature>
<dbReference type="Pfam" id="PF07690">
    <property type="entry name" value="MFS_1"/>
    <property type="match status" value="1"/>
</dbReference>
<dbReference type="Gene3D" id="1.20.1250.20">
    <property type="entry name" value="MFS general substrate transporter like domains"/>
    <property type="match status" value="1"/>
</dbReference>
<evidence type="ECO:0000313" key="7">
    <source>
        <dbReference type="Proteomes" id="UP000297693"/>
    </source>
</evidence>
<accession>A0A4R9K7X2</accession>
<feature type="transmembrane region" description="Helical" evidence="4">
    <location>
        <begin position="131"/>
        <end position="151"/>
    </location>
</feature>
<evidence type="ECO:0000256" key="4">
    <source>
        <dbReference type="SAM" id="Phobius"/>
    </source>
</evidence>
<comment type="caution">
    <text evidence="6">The sequence shown here is derived from an EMBL/GenBank/DDBJ whole genome shotgun (WGS) entry which is preliminary data.</text>
</comment>
<keyword evidence="7" id="KW-1185">Reference proteome</keyword>
<organism evidence="6 7">
    <name type="scientific">Leptospira ognonensis</name>
    <dbReference type="NCBI Taxonomy" id="2484945"/>
    <lineage>
        <taxon>Bacteria</taxon>
        <taxon>Pseudomonadati</taxon>
        <taxon>Spirochaetota</taxon>
        <taxon>Spirochaetia</taxon>
        <taxon>Leptospirales</taxon>
        <taxon>Leptospiraceae</taxon>
        <taxon>Leptospira</taxon>
    </lineage>
</organism>
<feature type="transmembrane region" description="Helical" evidence="4">
    <location>
        <begin position="42"/>
        <end position="65"/>
    </location>
</feature>
<dbReference type="PANTHER" id="PTHR23534:SF1">
    <property type="entry name" value="MAJOR FACILITATOR SUPERFAMILY PROTEIN"/>
    <property type="match status" value="1"/>
</dbReference>
<feature type="transmembrane region" description="Helical" evidence="4">
    <location>
        <begin position="254"/>
        <end position="275"/>
    </location>
</feature>
<feature type="transmembrane region" description="Helical" evidence="4">
    <location>
        <begin position="72"/>
        <end position="92"/>
    </location>
</feature>
<feature type="transmembrane region" description="Helical" evidence="4">
    <location>
        <begin position="216"/>
        <end position="242"/>
    </location>
</feature>
<dbReference type="GO" id="GO:0022857">
    <property type="term" value="F:transmembrane transporter activity"/>
    <property type="evidence" value="ECO:0007669"/>
    <property type="project" value="InterPro"/>
</dbReference>
<dbReference type="PANTHER" id="PTHR23534">
    <property type="entry name" value="MFS PERMEASE"/>
    <property type="match status" value="1"/>
</dbReference>
<feature type="domain" description="Major facilitator superfamily (MFS) profile" evidence="5">
    <location>
        <begin position="213"/>
        <end position="407"/>
    </location>
</feature>
<evidence type="ECO:0000256" key="1">
    <source>
        <dbReference type="ARBA" id="ARBA00022692"/>
    </source>
</evidence>
<dbReference type="EMBL" id="RQGD01000014">
    <property type="protein sequence ID" value="TGL61767.1"/>
    <property type="molecule type" value="Genomic_DNA"/>
</dbReference>
<evidence type="ECO:0000256" key="3">
    <source>
        <dbReference type="ARBA" id="ARBA00023136"/>
    </source>
</evidence>
<feature type="transmembrane region" description="Helical" evidence="4">
    <location>
        <begin position="368"/>
        <end position="391"/>
    </location>
</feature>
<keyword evidence="1 4" id="KW-0812">Transmembrane</keyword>
<dbReference type="Proteomes" id="UP000297693">
    <property type="component" value="Unassembled WGS sequence"/>
</dbReference>
<feature type="transmembrane region" description="Helical" evidence="4">
    <location>
        <begin position="98"/>
        <end position="119"/>
    </location>
</feature>
<dbReference type="AlphaFoldDB" id="A0A4R9K7X2"/>
<sequence>MKDKFTKLGLFSLTQSFFQIGSVMMMAVTILAGKTISENPESASLPLSLVIFGTLIGLIPASYMMREVGRKYGLLIGTSIGIFGIGVVSFGLYSRNFILFSVGHLFYGLHQSFLQYLRFTAMESVPHKDRATALSWILLAGIPAAFLGPLAGLYGKDLLPNHLFLGCFLILSISLCIQFFLIANLPQVAKTIESEMKLTHDESTSRPFSYHIRNSGLWTSVLSSGIGFGLMVMLMSAVPVAMQTHGHHMHTSTIVLQWHVLGMYIPSFFSGFLVRKLGAPKLILFGIITLFLEVIAALQGTNFLPFALALILLGIGWNFMYVGGTNLLVDQYHPSEKNSIQALNDTIVYLLATVSTYSSAYLESKVGWYGLNLVALPFLAIVTILVSFHILSKHRIKPPAHVSPNLN</sequence>
<reference evidence="6" key="1">
    <citation type="journal article" date="2019" name="PLoS Negl. Trop. Dis.">
        <title>Revisiting the worldwide diversity of Leptospira species in the environment.</title>
        <authorList>
            <person name="Vincent A.T."/>
            <person name="Schiettekatte O."/>
            <person name="Bourhy P."/>
            <person name="Veyrier F.J."/>
            <person name="Picardeau M."/>
        </authorList>
    </citation>
    <scope>NUCLEOTIDE SEQUENCE [LARGE SCALE GENOMIC DNA]</scope>
    <source>
        <strain evidence="6">201702476</strain>
    </source>
</reference>
<feature type="transmembrane region" description="Helical" evidence="4">
    <location>
        <begin position="306"/>
        <end position="329"/>
    </location>
</feature>
<dbReference type="PROSITE" id="PS50850">
    <property type="entry name" value="MFS"/>
    <property type="match status" value="1"/>
</dbReference>
<keyword evidence="3 4" id="KW-0472">Membrane</keyword>
<dbReference type="RefSeq" id="WP_135622211.1">
    <property type="nucleotide sequence ID" value="NZ_RQGD01000014.1"/>
</dbReference>
<keyword evidence="2 4" id="KW-1133">Transmembrane helix</keyword>
<feature type="transmembrane region" description="Helical" evidence="4">
    <location>
        <begin position="341"/>
        <end position="362"/>
    </location>
</feature>
<dbReference type="InterPro" id="IPR011701">
    <property type="entry name" value="MFS"/>
</dbReference>
<dbReference type="InterPro" id="IPR036259">
    <property type="entry name" value="MFS_trans_sf"/>
</dbReference>
<dbReference type="InterPro" id="IPR020846">
    <property type="entry name" value="MFS_dom"/>
</dbReference>
<name>A0A4R9K7X2_9LEPT</name>
<evidence type="ECO:0000313" key="6">
    <source>
        <dbReference type="EMBL" id="TGL61767.1"/>
    </source>
</evidence>
<dbReference type="SUPFAM" id="SSF103473">
    <property type="entry name" value="MFS general substrate transporter"/>
    <property type="match status" value="1"/>
</dbReference>
<feature type="transmembrane region" description="Helical" evidence="4">
    <location>
        <begin position="282"/>
        <end position="300"/>
    </location>
</feature>